<name>A0A0N5AT34_9BILA</name>
<keyword evidence="4" id="KW-1185">Reference proteome</keyword>
<evidence type="ECO:0000313" key="4">
    <source>
        <dbReference type="Proteomes" id="UP000046393"/>
    </source>
</evidence>
<reference evidence="5" key="1">
    <citation type="submission" date="2017-02" db="UniProtKB">
        <authorList>
            <consortium name="WormBaseParasite"/>
        </authorList>
    </citation>
    <scope>IDENTIFICATION</scope>
</reference>
<proteinExistence type="inferred from homology"/>
<dbReference type="InterPro" id="IPR047862">
    <property type="entry name" value="TSC22/BUN_CS"/>
</dbReference>
<dbReference type="Proteomes" id="UP000046393">
    <property type="component" value="Unplaced"/>
</dbReference>
<dbReference type="SUPFAM" id="SSF58026">
    <property type="entry name" value="Delta-sleep-inducing peptide immunoreactive peptide"/>
    <property type="match status" value="1"/>
</dbReference>
<dbReference type="WBParaSite" id="SMUV_0000797401-mRNA-1">
    <property type="protein sequence ID" value="SMUV_0000797401-mRNA-1"/>
    <property type="gene ID" value="SMUV_0000797401"/>
</dbReference>
<keyword evidence="2" id="KW-0175">Coiled coil</keyword>
<evidence type="ECO:0000256" key="1">
    <source>
        <dbReference type="ARBA" id="ARBA00007908"/>
    </source>
</evidence>
<feature type="coiled-coil region" evidence="2">
    <location>
        <begin position="180"/>
        <end position="207"/>
    </location>
</feature>
<evidence type="ECO:0000313" key="5">
    <source>
        <dbReference type="WBParaSite" id="SMUV_0000797401-mRNA-1"/>
    </source>
</evidence>
<dbReference type="PANTHER" id="PTHR12348:SF26">
    <property type="entry name" value="PROTEIN TSCT-1"/>
    <property type="match status" value="1"/>
</dbReference>
<accession>A0A0N5AT34</accession>
<feature type="region of interest" description="Disordered" evidence="3">
    <location>
        <begin position="419"/>
        <end position="442"/>
    </location>
</feature>
<dbReference type="InterPro" id="IPR000580">
    <property type="entry name" value="TSC22/Bun"/>
</dbReference>
<dbReference type="Gene3D" id="1.20.5.490">
    <property type="entry name" value="Single helix bin"/>
    <property type="match status" value="1"/>
</dbReference>
<comment type="similarity">
    <text evidence="1">Belongs to the TSC-22/Dip/Bun family.</text>
</comment>
<sequence>MVLSSTFRNPMTFARMASVEELDSSLTLLTHHTTKLRKNSVKAAAEIDTFNTVDDNSKNEQHILTALKQNTVPVTVSTATAVDIPISATAALLTPPGTPYSMRTISPETTVEQTFNCFSSPILTTTTNSEATHLASASIDSRTVVGSTASGPNVVAIDNKIEQAMDLVKTHLTFAVREEVEILRSAIVELEAKVSQLESQNQLLRQFAPAEVLANLSYYIQKKKEAQQVTIGPSVSVPPVAFQGMSVPVQPVNATSAQALVMQPTPSSNVAAVAPTLATQHTAALSTQTITIQQQQPLLQQTISASTPSLSAQHAASLLQSSLNQQVAALTQQQQQQQPQQQSQPPQQQPNVIQATIQQQTLTAQKTTLLAQASASSTQLPQMMQQAVATKHVSNIAVATLPIGSNEVLLQAQQQQQPPLPSNVISGQLKYADPNDSKLPMM</sequence>
<dbReference type="GO" id="GO:0006357">
    <property type="term" value="P:regulation of transcription by RNA polymerase II"/>
    <property type="evidence" value="ECO:0007669"/>
    <property type="project" value="InterPro"/>
</dbReference>
<dbReference type="PROSITE" id="PS01289">
    <property type="entry name" value="TSC22"/>
    <property type="match status" value="1"/>
</dbReference>
<protein>
    <submittedName>
        <fullName evidence="5">TSC22 domain family protein 1</fullName>
    </submittedName>
</protein>
<evidence type="ECO:0000256" key="2">
    <source>
        <dbReference type="SAM" id="Coils"/>
    </source>
</evidence>
<organism evidence="4 5">
    <name type="scientific">Syphacia muris</name>
    <dbReference type="NCBI Taxonomy" id="451379"/>
    <lineage>
        <taxon>Eukaryota</taxon>
        <taxon>Metazoa</taxon>
        <taxon>Ecdysozoa</taxon>
        <taxon>Nematoda</taxon>
        <taxon>Chromadorea</taxon>
        <taxon>Rhabditida</taxon>
        <taxon>Spirurina</taxon>
        <taxon>Oxyuridomorpha</taxon>
        <taxon>Oxyuroidea</taxon>
        <taxon>Oxyuridae</taxon>
        <taxon>Syphacia</taxon>
    </lineage>
</organism>
<dbReference type="PANTHER" id="PTHR12348">
    <property type="entry name" value="TSC22"/>
    <property type="match status" value="1"/>
</dbReference>
<dbReference type="CDD" id="cd21936">
    <property type="entry name" value="ZIP_TSC22D"/>
    <property type="match status" value="1"/>
</dbReference>
<dbReference type="STRING" id="451379.A0A0N5AT34"/>
<dbReference type="AlphaFoldDB" id="A0A0N5AT34"/>
<dbReference type="Pfam" id="PF01166">
    <property type="entry name" value="TSC22"/>
    <property type="match status" value="1"/>
</dbReference>
<feature type="region of interest" description="Disordered" evidence="3">
    <location>
        <begin position="330"/>
        <end position="352"/>
    </location>
</feature>
<evidence type="ECO:0000256" key="3">
    <source>
        <dbReference type="SAM" id="MobiDB-lite"/>
    </source>
</evidence>